<reference evidence="2" key="1">
    <citation type="submission" date="2022-07" db="EMBL/GenBank/DDBJ databases">
        <title>Phylogenomic reconstructions and comparative analyses of Kickxellomycotina fungi.</title>
        <authorList>
            <person name="Reynolds N.K."/>
            <person name="Stajich J.E."/>
            <person name="Barry K."/>
            <person name="Grigoriev I.V."/>
            <person name="Crous P."/>
            <person name="Smith M.E."/>
        </authorList>
    </citation>
    <scope>NUCLEOTIDE SEQUENCE</scope>
    <source>
        <strain evidence="2">NRRL 1565</strain>
    </source>
</reference>
<keyword evidence="1" id="KW-0472">Membrane</keyword>
<sequence>MSASKVMFKVGQMAITREAAPLLGVTTAGCVYGLYVMFSKFQEPGYLRRWPQHAYKNVVKK</sequence>
<accession>A0A9W8HTZ2</accession>
<evidence type="ECO:0000313" key="2">
    <source>
        <dbReference type="EMBL" id="KAJ2798509.1"/>
    </source>
</evidence>
<comment type="caution">
    <text evidence="2">The sequence shown here is derived from an EMBL/GenBank/DDBJ whole genome shotgun (WGS) entry which is preliminary data.</text>
</comment>
<name>A0A9W8HTZ2_9FUNG</name>
<evidence type="ECO:0000313" key="3">
    <source>
        <dbReference type="Proteomes" id="UP001140094"/>
    </source>
</evidence>
<evidence type="ECO:0000256" key="1">
    <source>
        <dbReference type="SAM" id="Phobius"/>
    </source>
</evidence>
<dbReference type="Proteomes" id="UP001140094">
    <property type="component" value="Unassembled WGS sequence"/>
</dbReference>
<dbReference type="EMBL" id="JANBUO010001381">
    <property type="protein sequence ID" value="KAJ2798509.1"/>
    <property type="molecule type" value="Genomic_DNA"/>
</dbReference>
<protein>
    <submittedName>
        <fullName evidence="2">Uncharacterized protein</fullName>
    </submittedName>
</protein>
<keyword evidence="1" id="KW-1133">Transmembrane helix</keyword>
<feature type="transmembrane region" description="Helical" evidence="1">
    <location>
        <begin position="20"/>
        <end position="38"/>
    </location>
</feature>
<proteinExistence type="predicted"/>
<dbReference type="OrthoDB" id="5511748at2759"/>
<dbReference type="PROSITE" id="PS51257">
    <property type="entry name" value="PROKAR_LIPOPROTEIN"/>
    <property type="match status" value="1"/>
</dbReference>
<keyword evidence="3" id="KW-1185">Reference proteome</keyword>
<dbReference type="AlphaFoldDB" id="A0A9W8HTZ2"/>
<gene>
    <name evidence="2" type="ORF">H4R20_004793</name>
</gene>
<keyword evidence="1" id="KW-0812">Transmembrane</keyword>
<organism evidence="2 3">
    <name type="scientific">Coemansia guatemalensis</name>
    <dbReference type="NCBI Taxonomy" id="2761395"/>
    <lineage>
        <taxon>Eukaryota</taxon>
        <taxon>Fungi</taxon>
        <taxon>Fungi incertae sedis</taxon>
        <taxon>Zoopagomycota</taxon>
        <taxon>Kickxellomycotina</taxon>
        <taxon>Kickxellomycetes</taxon>
        <taxon>Kickxellales</taxon>
        <taxon>Kickxellaceae</taxon>
        <taxon>Coemansia</taxon>
    </lineage>
</organism>